<reference evidence="2 3" key="1">
    <citation type="submission" date="2019-12" db="EMBL/GenBank/DDBJ databases">
        <authorList>
            <person name="Zhao J."/>
        </authorList>
    </citation>
    <scope>NUCLEOTIDE SEQUENCE [LARGE SCALE GENOMIC DNA]</scope>
    <source>
        <strain evidence="2 3">S-15</strain>
    </source>
</reference>
<evidence type="ECO:0008006" key="4">
    <source>
        <dbReference type="Google" id="ProtNLM"/>
    </source>
</evidence>
<feature type="chain" id="PRO_5026815123" description="Outer membrane protein beta-barrel domain-containing protein" evidence="1">
    <location>
        <begin position="20"/>
        <end position="252"/>
    </location>
</feature>
<feature type="signal peptide" evidence="1">
    <location>
        <begin position="1"/>
        <end position="19"/>
    </location>
</feature>
<protein>
    <recommendedName>
        <fullName evidence="4">Outer membrane protein beta-barrel domain-containing protein</fullName>
    </recommendedName>
</protein>
<keyword evidence="1" id="KW-0732">Signal</keyword>
<evidence type="ECO:0000256" key="1">
    <source>
        <dbReference type="SAM" id="SignalP"/>
    </source>
</evidence>
<evidence type="ECO:0000313" key="2">
    <source>
        <dbReference type="EMBL" id="NBG65887.1"/>
    </source>
</evidence>
<name>A0A6N9NL71_9FLAO</name>
<dbReference type="AlphaFoldDB" id="A0A6N9NL71"/>
<dbReference type="RefSeq" id="WP_160632845.1">
    <property type="nucleotide sequence ID" value="NZ_WWNE01000006.1"/>
</dbReference>
<comment type="caution">
    <text evidence="2">The sequence shown here is derived from an EMBL/GenBank/DDBJ whole genome shotgun (WGS) entry which is preliminary data.</text>
</comment>
<evidence type="ECO:0000313" key="3">
    <source>
        <dbReference type="Proteomes" id="UP000470771"/>
    </source>
</evidence>
<organism evidence="2 3">
    <name type="scientific">Acidiluteibacter ferrifornacis</name>
    <dbReference type="NCBI Taxonomy" id="2692424"/>
    <lineage>
        <taxon>Bacteria</taxon>
        <taxon>Pseudomonadati</taxon>
        <taxon>Bacteroidota</taxon>
        <taxon>Flavobacteriia</taxon>
        <taxon>Flavobacteriales</taxon>
        <taxon>Cryomorphaceae</taxon>
        <taxon>Acidiluteibacter</taxon>
    </lineage>
</organism>
<dbReference type="EMBL" id="WWNE01000006">
    <property type="protein sequence ID" value="NBG65887.1"/>
    <property type="molecule type" value="Genomic_DNA"/>
</dbReference>
<dbReference type="Proteomes" id="UP000470771">
    <property type="component" value="Unassembled WGS sequence"/>
</dbReference>
<gene>
    <name evidence="2" type="ORF">GQN54_07130</name>
</gene>
<keyword evidence="3" id="KW-1185">Reference proteome</keyword>
<accession>A0A6N9NL71</accession>
<sequence length="252" mass="28510">MKKAIIIFFILINLDTLLAQETIFEETVVKYNTEIAGGVIIHTNGFGANFRYGKFLTGFTQRLYQVDFVSWKNHREVKVYHYYYEDAKGYVFGKLNNLAFLRPSIGYHKSLYSKQSLSGVSINYTALVGPTIAFLKPVYLILGINSGNRGGSVPYDDFSTERATKEIYDQSNIYGRASFLQGIDKLKLEPGIHAKLGLNFEYANDKDVLKAIEVGLAADVFARKIPIMAYSENQQFFLSLSINLLYGVKKNE</sequence>
<proteinExistence type="predicted"/>